<proteinExistence type="predicted"/>
<evidence type="ECO:0000313" key="3">
    <source>
        <dbReference type="EMBL" id="GAA1673365.1"/>
    </source>
</evidence>
<evidence type="ECO:0000259" key="2">
    <source>
        <dbReference type="Pfam" id="PF12697"/>
    </source>
</evidence>
<evidence type="ECO:0000313" key="4">
    <source>
        <dbReference type="Proteomes" id="UP001500280"/>
    </source>
</evidence>
<dbReference type="Gene3D" id="3.40.50.1820">
    <property type="entry name" value="alpha/beta hydrolase"/>
    <property type="match status" value="1"/>
</dbReference>
<dbReference type="PANTHER" id="PTHR43798:SF31">
    <property type="entry name" value="AB HYDROLASE SUPERFAMILY PROTEIN YCLE"/>
    <property type="match status" value="1"/>
</dbReference>
<protein>
    <submittedName>
        <fullName evidence="3">Alpha/beta hydrolase</fullName>
    </submittedName>
</protein>
<dbReference type="PANTHER" id="PTHR43798">
    <property type="entry name" value="MONOACYLGLYCEROL LIPASE"/>
    <property type="match status" value="1"/>
</dbReference>
<dbReference type="Pfam" id="PF12697">
    <property type="entry name" value="Abhydrolase_6"/>
    <property type="match status" value="1"/>
</dbReference>
<keyword evidence="1 3" id="KW-0378">Hydrolase</keyword>
<gene>
    <name evidence="3" type="ORF">GCM10009745_15370</name>
</gene>
<name>A0ABP4SJX3_9ACTN</name>
<dbReference type="RefSeq" id="WP_344147181.1">
    <property type="nucleotide sequence ID" value="NZ_BAAANF010000004.1"/>
</dbReference>
<evidence type="ECO:0000256" key="1">
    <source>
        <dbReference type="ARBA" id="ARBA00022801"/>
    </source>
</evidence>
<reference evidence="4" key="1">
    <citation type="journal article" date="2019" name="Int. J. Syst. Evol. Microbiol.">
        <title>The Global Catalogue of Microorganisms (GCM) 10K type strain sequencing project: providing services to taxonomists for standard genome sequencing and annotation.</title>
        <authorList>
            <consortium name="The Broad Institute Genomics Platform"/>
            <consortium name="The Broad Institute Genome Sequencing Center for Infectious Disease"/>
            <person name="Wu L."/>
            <person name="Ma J."/>
        </authorList>
    </citation>
    <scope>NUCLEOTIDE SEQUENCE [LARGE SCALE GENOMIC DNA]</scope>
    <source>
        <strain evidence="4">JCM 14307</strain>
    </source>
</reference>
<accession>A0ABP4SJX3</accession>
<keyword evidence="4" id="KW-1185">Reference proteome</keyword>
<organism evidence="3 4">
    <name type="scientific">Kribbella yunnanensis</name>
    <dbReference type="NCBI Taxonomy" id="190194"/>
    <lineage>
        <taxon>Bacteria</taxon>
        <taxon>Bacillati</taxon>
        <taxon>Actinomycetota</taxon>
        <taxon>Actinomycetes</taxon>
        <taxon>Propionibacteriales</taxon>
        <taxon>Kribbellaceae</taxon>
        <taxon>Kribbella</taxon>
    </lineage>
</organism>
<comment type="caution">
    <text evidence="3">The sequence shown here is derived from an EMBL/GenBank/DDBJ whole genome shotgun (WGS) entry which is preliminary data.</text>
</comment>
<dbReference type="InterPro" id="IPR029058">
    <property type="entry name" value="AB_hydrolase_fold"/>
</dbReference>
<sequence length="275" mass="30137">MRGHYVEVSEGYLYCEQHGDGGPDVVLLNGGLADTRMWDSTVPWLAKFARVTTWDYRDNGLSSVSCGPYDEIADLLAVLDAGEIDRAVLIGSSDGGRRALAFAHRHPERVERVCALAPSFGEFPDPTPEEEAARVIMRTHFAEIADLLETEGIPAAAAHDIDGWCPQVTEPDRRLLTALAVANARILTMPVAHNQELDPPIKTRFAELQPPIHVLVGKHDFQGTQLWAHRLAAQAPTATLSVLPHADHMPMFSAPAAFREWITHHANAAAYQAMS</sequence>
<dbReference type="Proteomes" id="UP001500280">
    <property type="component" value="Unassembled WGS sequence"/>
</dbReference>
<dbReference type="InterPro" id="IPR000073">
    <property type="entry name" value="AB_hydrolase_1"/>
</dbReference>
<dbReference type="GO" id="GO:0016787">
    <property type="term" value="F:hydrolase activity"/>
    <property type="evidence" value="ECO:0007669"/>
    <property type="project" value="UniProtKB-KW"/>
</dbReference>
<feature type="domain" description="AB hydrolase-1" evidence="2">
    <location>
        <begin position="25"/>
        <end position="260"/>
    </location>
</feature>
<dbReference type="InterPro" id="IPR050266">
    <property type="entry name" value="AB_hydrolase_sf"/>
</dbReference>
<dbReference type="SUPFAM" id="SSF53474">
    <property type="entry name" value="alpha/beta-Hydrolases"/>
    <property type="match status" value="1"/>
</dbReference>
<dbReference type="EMBL" id="BAAANF010000004">
    <property type="protein sequence ID" value="GAA1673365.1"/>
    <property type="molecule type" value="Genomic_DNA"/>
</dbReference>